<feature type="transmembrane region" description="Helical" evidence="1">
    <location>
        <begin position="200"/>
        <end position="225"/>
    </location>
</feature>
<dbReference type="AlphaFoldDB" id="A0A1Z5JJL0"/>
<organism evidence="2 3">
    <name type="scientific">Fistulifera solaris</name>
    <name type="common">Oleaginous diatom</name>
    <dbReference type="NCBI Taxonomy" id="1519565"/>
    <lineage>
        <taxon>Eukaryota</taxon>
        <taxon>Sar</taxon>
        <taxon>Stramenopiles</taxon>
        <taxon>Ochrophyta</taxon>
        <taxon>Bacillariophyta</taxon>
        <taxon>Bacillariophyceae</taxon>
        <taxon>Bacillariophycidae</taxon>
        <taxon>Naviculales</taxon>
        <taxon>Naviculaceae</taxon>
        <taxon>Fistulifera</taxon>
    </lineage>
</organism>
<keyword evidence="3" id="KW-1185">Reference proteome</keyword>
<reference evidence="2 3" key="1">
    <citation type="journal article" date="2015" name="Plant Cell">
        <title>Oil accumulation by the oleaginous diatom Fistulifera solaris as revealed by the genome and transcriptome.</title>
        <authorList>
            <person name="Tanaka T."/>
            <person name="Maeda Y."/>
            <person name="Veluchamy A."/>
            <person name="Tanaka M."/>
            <person name="Abida H."/>
            <person name="Marechal E."/>
            <person name="Bowler C."/>
            <person name="Muto M."/>
            <person name="Sunaga Y."/>
            <person name="Tanaka M."/>
            <person name="Yoshino T."/>
            <person name="Taniguchi T."/>
            <person name="Fukuda Y."/>
            <person name="Nemoto M."/>
            <person name="Matsumoto M."/>
            <person name="Wong P.S."/>
            <person name="Aburatani S."/>
            <person name="Fujibuchi W."/>
        </authorList>
    </citation>
    <scope>NUCLEOTIDE SEQUENCE [LARGE SCALE GENOMIC DNA]</scope>
    <source>
        <strain evidence="2 3">JPCC DA0580</strain>
    </source>
</reference>
<proteinExistence type="predicted"/>
<dbReference type="OrthoDB" id="44628at2759"/>
<keyword evidence="1" id="KW-1133">Transmembrane helix</keyword>
<sequence>MAPSLCGSFLTSKRSLVAFTWTITTILNFLAFVAALVMMVQIHTHYIRLEHYYEQQYEEYQRQYANNNNNEGEGQEGQAQGQEDGSLDRKIQEYIALTQLYSPSMTFVAVYSVILGFALNLYGSTAIVGFTSLRGDYIGPCFSSPSPAVSRMKTGIFGGAVVVFANILLVCAVVLGEVTVEDGKDDHDRDDREPYEVERIATVLAITCMFLSGLYMMFAILLYLYHGKEADDDEAIMEHHHHHDVKPLRSITNDSRREKFITMEET</sequence>
<dbReference type="InParanoid" id="A0A1Z5JJL0"/>
<keyword evidence="1" id="KW-0472">Membrane</keyword>
<evidence type="ECO:0000313" key="2">
    <source>
        <dbReference type="EMBL" id="GAX13961.1"/>
    </source>
</evidence>
<keyword evidence="1" id="KW-0812">Transmembrane</keyword>
<dbReference type="Proteomes" id="UP000198406">
    <property type="component" value="Unassembled WGS sequence"/>
</dbReference>
<gene>
    <name evidence="2" type="ORF">FisN_5Lh132</name>
</gene>
<protein>
    <submittedName>
        <fullName evidence="2">Uncharacterized protein</fullName>
    </submittedName>
</protein>
<dbReference type="EMBL" id="BDSP01000074">
    <property type="protein sequence ID" value="GAX13961.1"/>
    <property type="molecule type" value="Genomic_DNA"/>
</dbReference>
<accession>A0A1Z5JJL0</accession>
<name>A0A1Z5JJL0_FISSO</name>
<feature type="transmembrane region" description="Helical" evidence="1">
    <location>
        <begin position="108"/>
        <end position="133"/>
    </location>
</feature>
<evidence type="ECO:0000256" key="1">
    <source>
        <dbReference type="SAM" id="Phobius"/>
    </source>
</evidence>
<feature type="transmembrane region" description="Helical" evidence="1">
    <location>
        <begin position="16"/>
        <end position="42"/>
    </location>
</feature>
<comment type="caution">
    <text evidence="2">The sequence shown here is derived from an EMBL/GenBank/DDBJ whole genome shotgun (WGS) entry which is preliminary data.</text>
</comment>
<evidence type="ECO:0000313" key="3">
    <source>
        <dbReference type="Proteomes" id="UP000198406"/>
    </source>
</evidence>
<feature type="transmembrane region" description="Helical" evidence="1">
    <location>
        <begin position="154"/>
        <end position="180"/>
    </location>
</feature>